<dbReference type="AlphaFoldDB" id="A0A371J1L1"/>
<dbReference type="PANTHER" id="PTHR32060:SF30">
    <property type="entry name" value="CARBOXY-TERMINAL PROCESSING PROTEASE CTPA"/>
    <property type="match status" value="1"/>
</dbReference>
<dbReference type="PROSITE" id="PS51257">
    <property type="entry name" value="PROKAR_LIPOPROTEIN"/>
    <property type="match status" value="1"/>
</dbReference>
<dbReference type="Pfam" id="PF03572">
    <property type="entry name" value="Peptidase_S41"/>
    <property type="match status" value="1"/>
</dbReference>
<reference evidence="2 3" key="1">
    <citation type="journal article" date="2017" name="Genome Announc.">
        <title>Draft Genome Sequence of Romboutsia weinsteinii sp. nov. Strain CCRI-19649(T) Isolated from Surface Water.</title>
        <authorList>
            <person name="Maheux A.F."/>
            <person name="Boudreau D.K."/>
            <person name="Berube E."/>
            <person name="Boissinot M."/>
            <person name="Cantin P."/>
            <person name="Raymond F."/>
            <person name="Corbeil J."/>
            <person name="Omar R.F."/>
            <person name="Bergeron M.G."/>
        </authorList>
    </citation>
    <scope>NUCLEOTIDE SEQUENCE [LARGE SCALE GENOMIC DNA]</scope>
    <source>
        <strain evidence="2 3">CCRI-19649</strain>
    </source>
</reference>
<dbReference type="Proteomes" id="UP000215694">
    <property type="component" value="Unassembled WGS sequence"/>
</dbReference>
<dbReference type="Gene3D" id="3.90.226.10">
    <property type="entry name" value="2-enoyl-CoA Hydratase, Chain A, domain 1"/>
    <property type="match status" value="1"/>
</dbReference>
<keyword evidence="3" id="KW-1185">Reference proteome</keyword>
<dbReference type="EMBL" id="NOJY02000024">
    <property type="protein sequence ID" value="RDY26556.1"/>
    <property type="molecule type" value="Genomic_DNA"/>
</dbReference>
<evidence type="ECO:0000313" key="3">
    <source>
        <dbReference type="Proteomes" id="UP000215694"/>
    </source>
</evidence>
<dbReference type="GO" id="GO:0004175">
    <property type="term" value="F:endopeptidase activity"/>
    <property type="evidence" value="ECO:0007669"/>
    <property type="project" value="TreeGrafter"/>
</dbReference>
<dbReference type="InterPro" id="IPR029045">
    <property type="entry name" value="ClpP/crotonase-like_dom_sf"/>
</dbReference>
<dbReference type="SUPFAM" id="SSF52096">
    <property type="entry name" value="ClpP/crotonase"/>
    <property type="match status" value="1"/>
</dbReference>
<dbReference type="GO" id="GO:0007165">
    <property type="term" value="P:signal transduction"/>
    <property type="evidence" value="ECO:0007669"/>
    <property type="project" value="TreeGrafter"/>
</dbReference>
<dbReference type="InterPro" id="IPR005151">
    <property type="entry name" value="Tail-specific_protease"/>
</dbReference>
<evidence type="ECO:0000313" key="2">
    <source>
        <dbReference type="EMBL" id="RDY26556.1"/>
    </source>
</evidence>
<dbReference type="GO" id="GO:0030288">
    <property type="term" value="C:outer membrane-bounded periplasmic space"/>
    <property type="evidence" value="ECO:0007669"/>
    <property type="project" value="TreeGrafter"/>
</dbReference>
<dbReference type="Gene3D" id="3.30.750.44">
    <property type="match status" value="1"/>
</dbReference>
<comment type="caution">
    <text evidence="2">The sequence shown here is derived from an EMBL/GenBank/DDBJ whole genome shotgun (WGS) entry which is preliminary data.</text>
</comment>
<dbReference type="GO" id="GO:0006508">
    <property type="term" value="P:proteolysis"/>
    <property type="evidence" value="ECO:0007669"/>
    <property type="project" value="InterPro"/>
</dbReference>
<dbReference type="OrthoDB" id="1653205at2"/>
<feature type="domain" description="Tail specific protease" evidence="1">
    <location>
        <begin position="158"/>
        <end position="370"/>
    </location>
</feature>
<name>A0A371J1L1_9FIRM</name>
<dbReference type="GO" id="GO:0008236">
    <property type="term" value="F:serine-type peptidase activity"/>
    <property type="evidence" value="ECO:0007669"/>
    <property type="project" value="InterPro"/>
</dbReference>
<organism evidence="2 3">
    <name type="scientific">Romboutsia weinsteinii</name>
    <dbReference type="NCBI Taxonomy" id="2020949"/>
    <lineage>
        <taxon>Bacteria</taxon>
        <taxon>Bacillati</taxon>
        <taxon>Bacillota</taxon>
        <taxon>Clostridia</taxon>
        <taxon>Peptostreptococcales</taxon>
        <taxon>Peptostreptococcaceae</taxon>
        <taxon>Romboutsia</taxon>
    </lineage>
</organism>
<proteinExistence type="predicted"/>
<sequence>MKKILSFICIITTLLIGCTDTKDISLSQSEKIEDFKYLYKVIEEGYPYLEVNKRVNNVDWLANKEKYLERIKNTKNDEEFISEMTSILSDLNNGHTHTINDESIYEFFKEIYTDSGEFDFLEDEKVVDRYKSIGTTSENNKSPIVKKDVTVKDVIKNKVGYMHLPQMYINEEDIKFDMEIIGEYINTLENHQALIIDIRGNSGGNDAYWRNIVKKLITEDITSTGYVLARYKNEVMINYYDKLGLSFQNINKLPKEVLENAPEEVTKDFNLFFESKLTIPSDKTSKFKGNIYLLVDDIVYSSAESFAIFCKQTGFATLIGERTGGDGGGVTPILFNLENSGLIVRMTTDMFLTGDGVCNEEFKTTPDYEVVDVKRRESIEDDKCIQKVLELEKIKGEI</sequence>
<protein>
    <submittedName>
        <fullName evidence="2">Peptidase S41</fullName>
    </submittedName>
</protein>
<dbReference type="PANTHER" id="PTHR32060">
    <property type="entry name" value="TAIL-SPECIFIC PROTEASE"/>
    <property type="match status" value="1"/>
</dbReference>
<gene>
    <name evidence="2" type="ORF">CHL78_012950</name>
</gene>
<evidence type="ECO:0000259" key="1">
    <source>
        <dbReference type="Pfam" id="PF03572"/>
    </source>
</evidence>
<accession>A0A371J1L1</accession>
<dbReference type="RefSeq" id="WP_094368110.1">
    <property type="nucleotide sequence ID" value="NZ_NOJY02000024.1"/>
</dbReference>